<protein>
    <submittedName>
        <fullName evidence="1">Uncharacterized protein</fullName>
    </submittedName>
</protein>
<proteinExistence type="predicted"/>
<name>A0A147B737_9ACAR</name>
<reference evidence="1" key="1">
    <citation type="submission" date="2016-03" db="EMBL/GenBank/DDBJ databases">
        <title>Gut transcriptome analysis on engorged females of Ornithodoros mimon (Acari: Argasidae) and phylogenetic inferences of soft ticks.</title>
        <authorList>
            <person name="Landulfo G.A."/>
            <person name="Giovanni D."/>
            <person name="Carvalho E."/>
            <person name="Junqueira-de-Azevedo I."/>
            <person name="Patane J."/>
            <person name="Mendoca R."/>
            <person name="Barros-Battesti D."/>
        </authorList>
    </citation>
    <scope>NUCLEOTIDE SEQUENCE</scope>
    <source>
        <strain evidence="1">Females</strain>
        <tissue evidence="1">Gut</tissue>
    </source>
</reference>
<sequence>DDSSEATLRTGQEIVVELHCAVEHFNPLDIDIVHEPIGEGRQLAGVQHKIVNAMELESLHGVRQHLLVAYIPAQCHRLYLVVGLPWHLDASTRVDVFPARTRPQDLFPTTRSIGNVGHCGVVSRDGGCPGPTATQAQHQNQGCKLCICHFLTGLHGVDRP</sequence>
<feature type="non-terminal residue" evidence="1">
    <location>
        <position position="1"/>
    </location>
</feature>
<evidence type="ECO:0000313" key="1">
    <source>
        <dbReference type="EMBL" id="JAR86588.1"/>
    </source>
</evidence>
<organism evidence="1">
    <name type="scientific">Alectorobius mimon</name>
    <dbReference type="NCBI Taxonomy" id="360319"/>
    <lineage>
        <taxon>Eukaryota</taxon>
        <taxon>Metazoa</taxon>
        <taxon>Ecdysozoa</taxon>
        <taxon>Arthropoda</taxon>
        <taxon>Chelicerata</taxon>
        <taxon>Arachnida</taxon>
        <taxon>Acari</taxon>
        <taxon>Parasitiformes</taxon>
        <taxon>Ixodida</taxon>
        <taxon>Ixodoidea</taxon>
        <taxon>Argasidae</taxon>
        <taxon>Ornithodorinae</taxon>
        <taxon>Alectorobius</taxon>
    </lineage>
</organism>
<feature type="non-terminal residue" evidence="1">
    <location>
        <position position="160"/>
    </location>
</feature>
<dbReference type="EMBL" id="GEIB01001784">
    <property type="protein sequence ID" value="JAR86588.1"/>
    <property type="molecule type" value="Transcribed_RNA"/>
</dbReference>
<accession>A0A147B737</accession>
<dbReference type="AlphaFoldDB" id="A0A147B737"/>